<dbReference type="STRING" id="1428652.BIV24_08985"/>
<protein>
    <submittedName>
        <fullName evidence="2">Uncharacterized protein</fullName>
    </submittedName>
</protein>
<proteinExistence type="predicted"/>
<dbReference type="RefSeq" id="WP_071365674.1">
    <property type="nucleotide sequence ID" value="NZ_MLYP01000023.1"/>
</dbReference>
<comment type="caution">
    <text evidence="2">The sequence shown here is derived from an EMBL/GenBank/DDBJ whole genome shotgun (WGS) entry which is preliminary data.</text>
</comment>
<dbReference type="EMBL" id="MLYP01000023">
    <property type="protein sequence ID" value="OIJ95406.1"/>
    <property type="molecule type" value="Genomic_DNA"/>
</dbReference>
<feature type="region of interest" description="Disordered" evidence="1">
    <location>
        <begin position="1"/>
        <end position="25"/>
    </location>
</feature>
<sequence length="90" mass="10493">MNEPTATAPWNNPPERTKKLRRKRAEKLARKAEHWGRRLEEARQEGPDMVAAVTFDRLRGELDRLPAGPRDRAYEDVVRALEHVRESHAQ</sequence>
<gene>
    <name evidence="2" type="ORF">BIV24_08985</name>
</gene>
<name>A0A1S2PPE5_9ACTN</name>
<dbReference type="AlphaFoldDB" id="A0A1S2PPE5"/>
<organism evidence="2 3">
    <name type="scientific">Streptomyces colonosanans</name>
    <dbReference type="NCBI Taxonomy" id="1428652"/>
    <lineage>
        <taxon>Bacteria</taxon>
        <taxon>Bacillati</taxon>
        <taxon>Actinomycetota</taxon>
        <taxon>Actinomycetes</taxon>
        <taxon>Kitasatosporales</taxon>
        <taxon>Streptomycetaceae</taxon>
        <taxon>Streptomyces</taxon>
    </lineage>
</organism>
<feature type="compositionally biased region" description="Polar residues" evidence="1">
    <location>
        <begin position="1"/>
        <end position="10"/>
    </location>
</feature>
<reference evidence="2 3" key="1">
    <citation type="submission" date="2016-10" db="EMBL/GenBank/DDBJ databases">
        <title>Genome sequence of Streptomyces sp. MUSC 93.</title>
        <authorList>
            <person name="Lee L.-H."/>
            <person name="Ser H.-L."/>
            <person name="Law J.W.-F."/>
        </authorList>
    </citation>
    <scope>NUCLEOTIDE SEQUENCE [LARGE SCALE GENOMIC DNA]</scope>
    <source>
        <strain evidence="2 3">MUSC 93</strain>
    </source>
</reference>
<dbReference type="Proteomes" id="UP000179935">
    <property type="component" value="Unassembled WGS sequence"/>
</dbReference>
<evidence type="ECO:0000256" key="1">
    <source>
        <dbReference type="SAM" id="MobiDB-lite"/>
    </source>
</evidence>
<accession>A0A1S2PPE5</accession>
<dbReference type="OrthoDB" id="9943964at2"/>
<keyword evidence="3" id="KW-1185">Reference proteome</keyword>
<evidence type="ECO:0000313" key="3">
    <source>
        <dbReference type="Proteomes" id="UP000179935"/>
    </source>
</evidence>
<evidence type="ECO:0000313" key="2">
    <source>
        <dbReference type="EMBL" id="OIJ95406.1"/>
    </source>
</evidence>